<dbReference type="InterPro" id="IPR000667">
    <property type="entry name" value="Peptidase_S13"/>
</dbReference>
<feature type="chain" id="PRO_5047381360" evidence="4">
    <location>
        <begin position="26"/>
        <end position="489"/>
    </location>
</feature>
<accession>A0ABV7XBY3</accession>
<dbReference type="PANTHER" id="PTHR30023">
    <property type="entry name" value="D-ALANYL-D-ALANINE CARBOXYPEPTIDASE"/>
    <property type="match status" value="1"/>
</dbReference>
<name>A0ABV7XBY3_9SPHN</name>
<dbReference type="RefSeq" id="WP_380860848.1">
    <property type="nucleotide sequence ID" value="NZ_JBHRXV010000009.1"/>
</dbReference>
<comment type="caution">
    <text evidence="5">The sequence shown here is derived from an EMBL/GenBank/DDBJ whole genome shotgun (WGS) entry which is preliminary data.</text>
</comment>
<dbReference type="EMBL" id="JBHRXV010000009">
    <property type="protein sequence ID" value="MFC3712955.1"/>
    <property type="molecule type" value="Genomic_DNA"/>
</dbReference>
<feature type="signal peptide" evidence="4">
    <location>
        <begin position="1"/>
        <end position="25"/>
    </location>
</feature>
<evidence type="ECO:0000256" key="3">
    <source>
        <dbReference type="SAM" id="MobiDB-lite"/>
    </source>
</evidence>
<keyword evidence="5" id="KW-0121">Carboxypeptidase</keyword>
<evidence type="ECO:0000256" key="2">
    <source>
        <dbReference type="ARBA" id="ARBA00022801"/>
    </source>
</evidence>
<evidence type="ECO:0000256" key="1">
    <source>
        <dbReference type="ARBA" id="ARBA00006096"/>
    </source>
</evidence>
<sequence>MPALRSHLFVALATLSLAATSPAAAQENTLQQRVEASLAAAPLGTRFGLLVTTEDGKELVAVNPDNRFIPASNTKMLSTAVAFATMSGLDAPDAAGGASVRLEARGRKPADVILTGHGDARLSSAPDCTSNCLAALADAVAARTRKVRNIIGDDTLFPDQRWSPGMSWNNIQTRSGTAISALTIDDNELPIRATPGAVGQPPSLEMLPYYEVENLATTVAQGETDLSFHRFPNSRAVRLTGTIATGAEPEVLKLGIDDPAHFAAWRLRALLEARGVRVTGDTEARHRPFAPSDDPTERTGPPPVRPAEAEALARLIPPPLTLDLTHVNKVSQNLHADLLLRRAGLVAGTGSIEDGVAAVAAMMERAGVARTGWDLSDGSGMSTYNRQSPRAMATLLRWATAQSWGAAWRATFPIAGVDGTLTRRFVGTPLQGRLFAKTGTLNATNALSGYLTARSGKTLIFSFYANDVPADAGATKVMDATLALIAEAN</sequence>
<proteinExistence type="inferred from homology"/>
<keyword evidence="2 5" id="KW-0378">Hydrolase</keyword>
<keyword evidence="6" id="KW-1185">Reference proteome</keyword>
<dbReference type="NCBIfam" id="TIGR00666">
    <property type="entry name" value="PBP4"/>
    <property type="match status" value="1"/>
</dbReference>
<feature type="region of interest" description="Disordered" evidence="3">
    <location>
        <begin position="282"/>
        <end position="305"/>
    </location>
</feature>
<evidence type="ECO:0000313" key="5">
    <source>
        <dbReference type="EMBL" id="MFC3712955.1"/>
    </source>
</evidence>
<dbReference type="SUPFAM" id="SSF56601">
    <property type="entry name" value="beta-lactamase/transpeptidase-like"/>
    <property type="match status" value="1"/>
</dbReference>
<evidence type="ECO:0000256" key="4">
    <source>
        <dbReference type="SAM" id="SignalP"/>
    </source>
</evidence>
<dbReference type="GO" id="GO:0009002">
    <property type="term" value="F:serine-type D-Ala-D-Ala carboxypeptidase activity"/>
    <property type="evidence" value="ECO:0007669"/>
    <property type="project" value="UniProtKB-EC"/>
</dbReference>
<gene>
    <name evidence="5" type="primary">dacB</name>
    <name evidence="5" type="ORF">ACFOMD_10255</name>
</gene>
<evidence type="ECO:0000313" key="6">
    <source>
        <dbReference type="Proteomes" id="UP001595615"/>
    </source>
</evidence>
<dbReference type="InterPro" id="IPR012338">
    <property type="entry name" value="Beta-lactam/transpept-like"/>
</dbReference>
<dbReference type="Gene3D" id="3.40.710.10">
    <property type="entry name" value="DD-peptidase/beta-lactamase superfamily"/>
    <property type="match status" value="2"/>
</dbReference>
<dbReference type="PRINTS" id="PR00922">
    <property type="entry name" value="DADACBPTASE3"/>
</dbReference>
<keyword evidence="4" id="KW-0732">Signal</keyword>
<comment type="similarity">
    <text evidence="1">Belongs to the peptidase S13 family.</text>
</comment>
<keyword evidence="5" id="KW-0645">Protease</keyword>
<reference evidence="6" key="1">
    <citation type="journal article" date="2019" name="Int. J. Syst. Evol. Microbiol.">
        <title>The Global Catalogue of Microorganisms (GCM) 10K type strain sequencing project: providing services to taxonomists for standard genome sequencing and annotation.</title>
        <authorList>
            <consortium name="The Broad Institute Genomics Platform"/>
            <consortium name="The Broad Institute Genome Sequencing Center for Infectious Disease"/>
            <person name="Wu L."/>
            <person name="Ma J."/>
        </authorList>
    </citation>
    <scope>NUCLEOTIDE SEQUENCE [LARGE SCALE GENOMIC DNA]</scope>
    <source>
        <strain evidence="6">KCTC 42644</strain>
    </source>
</reference>
<dbReference type="PANTHER" id="PTHR30023:SF0">
    <property type="entry name" value="PENICILLIN-SENSITIVE CARBOXYPEPTIDASE A"/>
    <property type="match status" value="1"/>
</dbReference>
<dbReference type="EC" id="3.4.16.4" evidence="5"/>
<protein>
    <submittedName>
        <fullName evidence="5">D-alanyl-D-alanine carboxypeptidase/D-alanyl-D-alanine-endopeptidase</fullName>
        <ecNumber evidence="5">3.4.16.4</ecNumber>
    </submittedName>
</protein>
<organism evidence="5 6">
    <name type="scientific">Sphingoaurantiacus capsulatus</name>
    <dbReference type="NCBI Taxonomy" id="1771310"/>
    <lineage>
        <taxon>Bacteria</taxon>
        <taxon>Pseudomonadati</taxon>
        <taxon>Pseudomonadota</taxon>
        <taxon>Alphaproteobacteria</taxon>
        <taxon>Sphingomonadales</taxon>
        <taxon>Sphingosinicellaceae</taxon>
        <taxon>Sphingoaurantiacus</taxon>
    </lineage>
</organism>
<dbReference type="Proteomes" id="UP001595615">
    <property type="component" value="Unassembled WGS sequence"/>
</dbReference>
<dbReference type="Pfam" id="PF02113">
    <property type="entry name" value="Peptidase_S13"/>
    <property type="match status" value="1"/>
</dbReference>